<dbReference type="EMBL" id="JH767175">
    <property type="protein sequence ID" value="EQC30472.1"/>
    <property type="molecule type" value="Genomic_DNA"/>
</dbReference>
<dbReference type="InterPro" id="IPR011990">
    <property type="entry name" value="TPR-like_helical_dom_sf"/>
</dbReference>
<dbReference type="eggNOG" id="ENOG502S5JJ">
    <property type="taxonomic scope" value="Eukaryota"/>
</dbReference>
<dbReference type="VEuPathDB" id="FungiDB:SDRG_11789"/>
<gene>
    <name evidence="2" type="ORF">SDRG_11789</name>
</gene>
<dbReference type="InterPro" id="IPR019734">
    <property type="entry name" value="TPR_rpt"/>
</dbReference>
<proteinExistence type="predicted"/>
<dbReference type="Gene3D" id="1.25.40.10">
    <property type="entry name" value="Tetratricopeptide repeat domain"/>
    <property type="match status" value="1"/>
</dbReference>
<dbReference type="InParanoid" id="T0RKS1"/>
<sequence length="626" mass="69978">MKATIKSENSEASVPSDRDGIFALIRAETSFIAVDRLIFSTLTNWIKSTLEASIASAPTPAAKAQRWANLGVAIQGEFQHADAERCFRQAVNLFTLANRRYAVESLHAQVTLAYCIAYQRKPRSQWEPLSLATIQAATEHFGETHDSTLHARSSYALALSWNYDLYMALPLYLELYDISRHKYGLHDQRTADKMKTIGGIYCQRGTHRVGARWLRKALTILEATLGPDHSATTVTASHLVGAYMFMGELAIALPLSQRLAATAERTLGPDNSDTILHKMNVAALQLMTNSVPEATSLLLQLEASLAQRAELTRQLRDQLRDVRANLGLAYWINGNDASAMAYYTRILESHPSKDNMLLLYHFADDLSTSSRLRKGALARVRAFVVATQDPAPETWCETCTSCCEPIVGRRSMCQMCPKTLFFFCSACVQQQPARVQSFCKHDQRTSVYETVTPPCRFLLEDDLMMMNDKSYGDVDAKYSAYYVLGSAHKGWTSFIAVDRLIFSTLTTWIKTALEASIASAPTPVAKAARWLQLGITYQDEVDHAQADAVRVLCAHDTSATTYTVTPPPRRYFFEADLMAIGDKPFDVVDAAYDEYRAFCDTHAVPMAERLHRTSLPSLCRDWHPMV</sequence>
<evidence type="ECO:0000313" key="3">
    <source>
        <dbReference type="Proteomes" id="UP000030762"/>
    </source>
</evidence>
<dbReference type="Pfam" id="PF13374">
    <property type="entry name" value="TPR_10"/>
    <property type="match status" value="2"/>
</dbReference>
<organism evidence="2 3">
    <name type="scientific">Saprolegnia diclina (strain VS20)</name>
    <dbReference type="NCBI Taxonomy" id="1156394"/>
    <lineage>
        <taxon>Eukaryota</taxon>
        <taxon>Sar</taxon>
        <taxon>Stramenopiles</taxon>
        <taxon>Oomycota</taxon>
        <taxon>Saprolegniomycetes</taxon>
        <taxon>Saprolegniales</taxon>
        <taxon>Saprolegniaceae</taxon>
        <taxon>Saprolegnia</taxon>
    </lineage>
</organism>
<reference evidence="2 3" key="1">
    <citation type="submission" date="2012-04" db="EMBL/GenBank/DDBJ databases">
        <title>The Genome Sequence of Saprolegnia declina VS20.</title>
        <authorList>
            <consortium name="The Broad Institute Genome Sequencing Platform"/>
            <person name="Russ C."/>
            <person name="Nusbaum C."/>
            <person name="Tyler B."/>
            <person name="van West P."/>
            <person name="Dieguez-Uribeondo J."/>
            <person name="de Bruijn I."/>
            <person name="Tripathy S."/>
            <person name="Jiang R."/>
            <person name="Young S.K."/>
            <person name="Zeng Q."/>
            <person name="Gargeya S."/>
            <person name="Fitzgerald M."/>
            <person name="Haas B."/>
            <person name="Abouelleil A."/>
            <person name="Alvarado L."/>
            <person name="Arachchi H.M."/>
            <person name="Berlin A."/>
            <person name="Chapman S.B."/>
            <person name="Goldberg J."/>
            <person name="Griggs A."/>
            <person name="Gujja S."/>
            <person name="Hansen M."/>
            <person name="Howarth C."/>
            <person name="Imamovic A."/>
            <person name="Larimer J."/>
            <person name="McCowen C."/>
            <person name="Montmayeur A."/>
            <person name="Murphy C."/>
            <person name="Neiman D."/>
            <person name="Pearson M."/>
            <person name="Priest M."/>
            <person name="Roberts A."/>
            <person name="Saif S."/>
            <person name="Shea T."/>
            <person name="Sisk P."/>
            <person name="Sykes S."/>
            <person name="Wortman J."/>
            <person name="Nusbaum C."/>
            <person name="Birren B."/>
        </authorList>
    </citation>
    <scope>NUCLEOTIDE SEQUENCE [LARGE SCALE GENOMIC DNA]</scope>
    <source>
        <strain evidence="2 3">VS20</strain>
    </source>
</reference>
<name>T0RKS1_SAPDV</name>
<keyword evidence="1" id="KW-0802">TPR repeat</keyword>
<dbReference type="AlphaFoldDB" id="T0RKS1"/>
<dbReference type="RefSeq" id="XP_008616065.1">
    <property type="nucleotide sequence ID" value="XM_008617843.1"/>
</dbReference>
<feature type="repeat" description="TPR" evidence="1">
    <location>
        <begin position="320"/>
        <end position="353"/>
    </location>
</feature>
<dbReference type="PROSITE" id="PS50005">
    <property type="entry name" value="TPR"/>
    <property type="match status" value="1"/>
</dbReference>
<dbReference type="SUPFAM" id="SSF48452">
    <property type="entry name" value="TPR-like"/>
    <property type="match status" value="1"/>
</dbReference>
<dbReference type="STRING" id="1156394.T0RKS1"/>
<dbReference type="OrthoDB" id="5960666at2759"/>
<keyword evidence="3" id="KW-1185">Reference proteome</keyword>
<accession>T0RKS1</accession>
<evidence type="ECO:0000256" key="1">
    <source>
        <dbReference type="PROSITE-ProRule" id="PRU00339"/>
    </source>
</evidence>
<evidence type="ECO:0000313" key="2">
    <source>
        <dbReference type="EMBL" id="EQC30472.1"/>
    </source>
</evidence>
<protein>
    <submittedName>
        <fullName evidence="2">Uncharacterized protein</fullName>
    </submittedName>
</protein>
<dbReference type="Proteomes" id="UP000030762">
    <property type="component" value="Unassembled WGS sequence"/>
</dbReference>
<dbReference type="GeneID" id="19952516"/>